<reference evidence="2" key="1">
    <citation type="submission" date="2016-05" db="EMBL/GenBank/DDBJ databases">
        <title>Microbial consortia oxidize butane by reversing methanogenesis.</title>
        <authorList>
            <person name="Laso-Perez R."/>
            <person name="Richter M."/>
            <person name="Wegener G."/>
            <person name="Musat F."/>
        </authorList>
    </citation>
    <scope>NUCLEOTIDE SEQUENCE [LARGE SCALE GENOMIC DNA]</scope>
    <source>
        <strain evidence="2">BOX1</strain>
    </source>
</reference>
<sequence>MRPRGSIIMGSRDVKPTPSFERCSGKKPKYIILIAIYQEDD</sequence>
<gene>
    <name evidence="2" type="ORF">SBU_000100</name>
</gene>
<dbReference type="Proteomes" id="UP000185779">
    <property type="component" value="Unassembled WGS sequence"/>
</dbReference>
<accession>A0A1F2P626</accession>
<proteinExistence type="predicted"/>
<evidence type="ECO:0000313" key="3">
    <source>
        <dbReference type="Proteomes" id="UP000185779"/>
    </source>
</evidence>
<dbReference type="EMBL" id="LYOR01000001">
    <property type="protein sequence ID" value="OFV66807.1"/>
    <property type="molecule type" value="Genomic_DNA"/>
</dbReference>
<evidence type="ECO:0000313" key="2">
    <source>
        <dbReference type="EMBL" id="OFV66807.1"/>
    </source>
</evidence>
<protein>
    <submittedName>
        <fullName evidence="2">Uncharacterized protein</fullName>
    </submittedName>
</protein>
<keyword evidence="3" id="KW-1185">Reference proteome</keyword>
<comment type="caution">
    <text evidence="2">The sequence shown here is derived from an EMBL/GenBank/DDBJ whole genome shotgun (WGS) entry which is preliminary data.</text>
</comment>
<evidence type="ECO:0000256" key="1">
    <source>
        <dbReference type="SAM" id="MobiDB-lite"/>
    </source>
</evidence>
<dbReference type="STRING" id="1839936.SBU_000100"/>
<organism evidence="2 3">
    <name type="scientific">Candidatus Syntropharchaeum butanivorans</name>
    <dbReference type="NCBI Taxonomy" id="1839936"/>
    <lineage>
        <taxon>Archaea</taxon>
        <taxon>Methanobacteriati</taxon>
        <taxon>Methanobacteriota</taxon>
        <taxon>Stenosarchaea group</taxon>
        <taxon>Methanomicrobia</taxon>
        <taxon>Methanosarcinales</taxon>
        <taxon>ANME-2 cluster</taxon>
        <taxon>Candidatus Syntropharchaeum</taxon>
    </lineage>
</organism>
<dbReference type="AlphaFoldDB" id="A0A1F2P626"/>
<name>A0A1F2P626_9EURY</name>
<feature type="region of interest" description="Disordered" evidence="1">
    <location>
        <begin position="1"/>
        <end position="21"/>
    </location>
</feature>